<keyword evidence="3" id="KW-0227">DNA damage</keyword>
<evidence type="ECO:0000256" key="4">
    <source>
        <dbReference type="ARBA" id="ARBA00022801"/>
    </source>
</evidence>
<dbReference type="RefSeq" id="WP_118456928.1">
    <property type="nucleotide sequence ID" value="NZ_JACOOK010000004.1"/>
</dbReference>
<keyword evidence="5" id="KW-0190">Covalent protein-DNA linkage</keyword>
<sequence>MCYHISLAAGPSELAARYGRKADLIERFKPLYHVSAFSYPEYPVVTSDLEIELFRWGLIPFWADELEDAFELRYRTFNARAETVFTKPAFRKPIRRTRCLVPVTGFFEWRHEDDRRIPYYVAPAGGGICSLAGVYDMWRNPDTGEQVETFAIITTEADALMRSIDNVNGRMPVILTGRQQQRWLDPSLDEEAVRSLLEPLPDGLLRAETIDNGFLKKSPDDPTILQPRTESAQA</sequence>
<evidence type="ECO:0000256" key="3">
    <source>
        <dbReference type="ARBA" id="ARBA00022763"/>
    </source>
</evidence>
<comment type="similarity">
    <text evidence="1 8">Belongs to the SOS response-associated peptidase family.</text>
</comment>
<evidence type="ECO:0000256" key="9">
    <source>
        <dbReference type="SAM" id="MobiDB-lite"/>
    </source>
</evidence>
<accession>A0ABR7CPC1</accession>
<gene>
    <name evidence="10" type="ORF">H8S08_08435</name>
</gene>
<keyword evidence="11" id="KW-1185">Reference proteome</keyword>
<dbReference type="PANTHER" id="PTHR13604:SF0">
    <property type="entry name" value="ABASIC SITE PROCESSING PROTEIN HMCES"/>
    <property type="match status" value="1"/>
</dbReference>
<dbReference type="EC" id="3.4.-.-" evidence="8"/>
<dbReference type="Proteomes" id="UP000636891">
    <property type="component" value="Unassembled WGS sequence"/>
</dbReference>
<evidence type="ECO:0000256" key="6">
    <source>
        <dbReference type="ARBA" id="ARBA00023125"/>
    </source>
</evidence>
<name>A0ABR7CPC1_9BACT</name>
<evidence type="ECO:0000313" key="10">
    <source>
        <dbReference type="EMBL" id="MBC5617040.1"/>
    </source>
</evidence>
<evidence type="ECO:0000256" key="2">
    <source>
        <dbReference type="ARBA" id="ARBA00022670"/>
    </source>
</evidence>
<organism evidence="10 11">
    <name type="scientific">Alistipes hominis</name>
    <dbReference type="NCBI Taxonomy" id="2763015"/>
    <lineage>
        <taxon>Bacteria</taxon>
        <taxon>Pseudomonadati</taxon>
        <taxon>Bacteroidota</taxon>
        <taxon>Bacteroidia</taxon>
        <taxon>Bacteroidales</taxon>
        <taxon>Rikenellaceae</taxon>
        <taxon>Alistipes</taxon>
    </lineage>
</organism>
<dbReference type="InterPro" id="IPR003738">
    <property type="entry name" value="SRAP"/>
</dbReference>
<reference evidence="10 11" key="1">
    <citation type="submission" date="2020-08" db="EMBL/GenBank/DDBJ databases">
        <title>Genome public.</title>
        <authorList>
            <person name="Liu C."/>
            <person name="Sun Q."/>
        </authorList>
    </citation>
    <scope>NUCLEOTIDE SEQUENCE [LARGE SCALE GENOMIC DNA]</scope>
    <source>
        <strain evidence="10 11">New-7</strain>
    </source>
</reference>
<dbReference type="SUPFAM" id="SSF143081">
    <property type="entry name" value="BB1717-like"/>
    <property type="match status" value="1"/>
</dbReference>
<dbReference type="PANTHER" id="PTHR13604">
    <property type="entry name" value="DC12-RELATED"/>
    <property type="match status" value="1"/>
</dbReference>
<keyword evidence="4 8" id="KW-0378">Hydrolase</keyword>
<protein>
    <recommendedName>
        <fullName evidence="8">Abasic site processing protein</fullName>
        <ecNumber evidence="8">3.4.-.-</ecNumber>
    </recommendedName>
</protein>
<evidence type="ECO:0000256" key="5">
    <source>
        <dbReference type="ARBA" id="ARBA00023124"/>
    </source>
</evidence>
<dbReference type="EMBL" id="JACOOK010000004">
    <property type="protein sequence ID" value="MBC5617040.1"/>
    <property type="molecule type" value="Genomic_DNA"/>
</dbReference>
<feature type="region of interest" description="Disordered" evidence="9">
    <location>
        <begin position="213"/>
        <end position="234"/>
    </location>
</feature>
<keyword evidence="6" id="KW-0238">DNA-binding</keyword>
<proteinExistence type="inferred from homology"/>
<dbReference type="InterPro" id="IPR036590">
    <property type="entry name" value="SRAP-like"/>
</dbReference>
<evidence type="ECO:0000256" key="1">
    <source>
        <dbReference type="ARBA" id="ARBA00008136"/>
    </source>
</evidence>
<comment type="caution">
    <text evidence="10">The sequence shown here is derived from an EMBL/GenBank/DDBJ whole genome shotgun (WGS) entry which is preliminary data.</text>
</comment>
<evidence type="ECO:0000256" key="7">
    <source>
        <dbReference type="ARBA" id="ARBA00023239"/>
    </source>
</evidence>
<dbReference type="Gene3D" id="3.90.1680.10">
    <property type="entry name" value="SOS response associated peptidase-like"/>
    <property type="match status" value="1"/>
</dbReference>
<evidence type="ECO:0000256" key="8">
    <source>
        <dbReference type="RuleBase" id="RU364100"/>
    </source>
</evidence>
<dbReference type="Pfam" id="PF02586">
    <property type="entry name" value="SRAP"/>
    <property type="match status" value="1"/>
</dbReference>
<keyword evidence="7" id="KW-0456">Lyase</keyword>
<evidence type="ECO:0000313" key="11">
    <source>
        <dbReference type="Proteomes" id="UP000636891"/>
    </source>
</evidence>
<keyword evidence="2 8" id="KW-0645">Protease</keyword>